<evidence type="ECO:0000256" key="1">
    <source>
        <dbReference type="SAM" id="MobiDB-lite"/>
    </source>
</evidence>
<accession>A0A7U4LFE5</accession>
<dbReference type="EMBL" id="CP010836">
    <property type="protein sequence ID" value="AJP72402.1"/>
    <property type="molecule type" value="Genomic_DNA"/>
</dbReference>
<reference evidence="2 3" key="2">
    <citation type="submission" date="2015-02" db="EMBL/GenBank/DDBJ databases">
        <title>The complete genome of Sphingomonas hengshuiensis sp. WHSC-8 isolated from soil of Hengshui Lake.</title>
        <authorList>
            <person name="Wei S."/>
            <person name="Guo J."/>
            <person name="Su C."/>
            <person name="Wu R."/>
            <person name="Zhang Z."/>
            <person name="Liang K."/>
            <person name="Li H."/>
            <person name="Wang T."/>
            <person name="Liu H."/>
            <person name="Zhang C."/>
            <person name="Li Z."/>
            <person name="Wang Q."/>
            <person name="Meng J."/>
        </authorList>
    </citation>
    <scope>NUCLEOTIDE SEQUENCE [LARGE SCALE GENOMIC DNA]</scope>
    <source>
        <strain evidence="2 3">WHSC-8</strain>
    </source>
</reference>
<name>A0A7U4LFE5_9SPHN</name>
<organism evidence="2 3">
    <name type="scientific">Sphingomonas hengshuiensis</name>
    <dbReference type="NCBI Taxonomy" id="1609977"/>
    <lineage>
        <taxon>Bacteria</taxon>
        <taxon>Pseudomonadati</taxon>
        <taxon>Pseudomonadota</taxon>
        <taxon>Alphaproteobacteria</taxon>
        <taxon>Sphingomonadales</taxon>
        <taxon>Sphingomonadaceae</taxon>
        <taxon>Sphingomonas</taxon>
    </lineage>
</organism>
<evidence type="ECO:0000313" key="3">
    <source>
        <dbReference type="Proteomes" id="UP000032300"/>
    </source>
</evidence>
<keyword evidence="3" id="KW-1185">Reference proteome</keyword>
<evidence type="ECO:0000313" key="2">
    <source>
        <dbReference type="EMBL" id="AJP72402.1"/>
    </source>
</evidence>
<protein>
    <submittedName>
        <fullName evidence="2">Uncharacterized protein</fullName>
    </submittedName>
</protein>
<dbReference type="Proteomes" id="UP000032300">
    <property type="component" value="Chromosome"/>
</dbReference>
<dbReference type="InterPro" id="IPR045459">
    <property type="entry name" value="DUF5908"/>
</dbReference>
<dbReference type="AlphaFoldDB" id="A0A7U4LFE5"/>
<feature type="region of interest" description="Disordered" evidence="1">
    <location>
        <begin position="1"/>
        <end position="41"/>
    </location>
</feature>
<proteinExistence type="predicted"/>
<dbReference type="RefSeq" id="WP_044332509.1">
    <property type="nucleotide sequence ID" value="NZ_CP010836.1"/>
</dbReference>
<gene>
    <name evidence="2" type="ORF">TS85_12315</name>
</gene>
<dbReference type="KEGG" id="sphi:TS85_12315"/>
<reference evidence="2 3" key="1">
    <citation type="journal article" date="2015" name="Int. J. Syst. Evol. Microbiol.">
        <title>Sphingomonas hengshuiensis sp. nov., isolated from lake wetland.</title>
        <authorList>
            <person name="Wei S."/>
            <person name="Wang T."/>
            <person name="Liu H."/>
            <person name="Zhang C."/>
            <person name="Guo J."/>
            <person name="Wang Q."/>
            <person name="Liang K."/>
            <person name="Zhang Z."/>
        </authorList>
    </citation>
    <scope>NUCLEOTIDE SEQUENCE [LARGE SCALE GENOMIC DNA]</scope>
    <source>
        <strain evidence="2 3">WHSC-8</strain>
    </source>
</reference>
<sequence length="62" mass="6367">MTVHISEIGVQLAIGSPGEAPPDTESGGPAGGDARLSPAQTEAVVQECTRRVLAALRAQQDR</sequence>
<dbReference type="Pfam" id="PF19265">
    <property type="entry name" value="DUF5908"/>
    <property type="match status" value="1"/>
</dbReference>